<keyword evidence="2" id="KW-1185">Reference proteome</keyword>
<dbReference type="EMBL" id="FOAB01000007">
    <property type="protein sequence ID" value="SEL98970.1"/>
    <property type="molecule type" value="Genomic_DNA"/>
</dbReference>
<dbReference type="PROSITE" id="PS00018">
    <property type="entry name" value="EF_HAND_1"/>
    <property type="match status" value="1"/>
</dbReference>
<dbReference type="PROSITE" id="PS51257">
    <property type="entry name" value="PROKAR_LIPOPROTEIN"/>
    <property type="match status" value="1"/>
</dbReference>
<dbReference type="OrthoDB" id="997423at2"/>
<accession>A0A1H7UPL5</accession>
<protein>
    <recommendedName>
        <fullName evidence="3">Lipoprotein</fullName>
    </recommendedName>
</protein>
<reference evidence="1 2" key="1">
    <citation type="submission" date="2016-10" db="EMBL/GenBank/DDBJ databases">
        <authorList>
            <person name="de Groot N.N."/>
        </authorList>
    </citation>
    <scope>NUCLEOTIDE SEQUENCE [LARGE SCALE GENOMIC DNA]</scope>
    <source>
        <strain evidence="1 2">DSM 25232</strain>
    </source>
</reference>
<evidence type="ECO:0000313" key="2">
    <source>
        <dbReference type="Proteomes" id="UP000198521"/>
    </source>
</evidence>
<gene>
    <name evidence="1" type="ORF">SAMN04487910_3825</name>
</gene>
<dbReference type="InterPro" id="IPR018247">
    <property type="entry name" value="EF_Hand_1_Ca_BS"/>
</dbReference>
<name>A0A1H7UPL5_AQUAM</name>
<sequence>MIKNSLIITLLICVLASCTDGKKPKIVYDNSGKNKETTELKKDTTLIEAADLPIRMDSTDYLIHPIGFLKISKSWSKTSYRSSDYKNTNFSVSNQSKYQITGNLTNLKFQHIDSEKLVPLTEKTINIQSVTFLKEVFDRTKSKYLLYKIIDKDTNQDQILDYQDLKSLYISNIDGSNFTKITPDYQELVNWKILISNNRLYFKTVEDINKDGEFDKTDVIHYQYLDLDNKNWKAKEYNPL</sequence>
<evidence type="ECO:0000313" key="1">
    <source>
        <dbReference type="EMBL" id="SEL98970.1"/>
    </source>
</evidence>
<dbReference type="AlphaFoldDB" id="A0A1H7UPL5"/>
<organism evidence="1 2">
    <name type="scientific">Aquimarina amphilecti</name>
    <dbReference type="NCBI Taxonomy" id="1038014"/>
    <lineage>
        <taxon>Bacteria</taxon>
        <taxon>Pseudomonadati</taxon>
        <taxon>Bacteroidota</taxon>
        <taxon>Flavobacteriia</taxon>
        <taxon>Flavobacteriales</taxon>
        <taxon>Flavobacteriaceae</taxon>
        <taxon>Aquimarina</taxon>
    </lineage>
</organism>
<dbReference type="STRING" id="1038014.SAMN04487910_3825"/>
<evidence type="ECO:0008006" key="3">
    <source>
        <dbReference type="Google" id="ProtNLM"/>
    </source>
</evidence>
<proteinExistence type="predicted"/>
<dbReference type="RefSeq" id="WP_091411376.1">
    <property type="nucleotide sequence ID" value="NZ_FOAB01000007.1"/>
</dbReference>
<dbReference type="Proteomes" id="UP000198521">
    <property type="component" value="Unassembled WGS sequence"/>
</dbReference>